<comment type="caution">
    <text evidence="1">The sequence shown here is derived from an EMBL/GenBank/DDBJ whole genome shotgun (WGS) entry which is preliminary data.</text>
</comment>
<accession>A0A8K0G7Y6</accession>
<proteinExistence type="predicted"/>
<evidence type="ECO:0000313" key="1">
    <source>
        <dbReference type="EMBL" id="KAF2889454.1"/>
    </source>
</evidence>
<organism evidence="1 2">
    <name type="scientific">Ignelater luminosus</name>
    <name type="common">Cucubano</name>
    <name type="synonym">Pyrophorus luminosus</name>
    <dbReference type="NCBI Taxonomy" id="2038154"/>
    <lineage>
        <taxon>Eukaryota</taxon>
        <taxon>Metazoa</taxon>
        <taxon>Ecdysozoa</taxon>
        <taxon>Arthropoda</taxon>
        <taxon>Hexapoda</taxon>
        <taxon>Insecta</taxon>
        <taxon>Pterygota</taxon>
        <taxon>Neoptera</taxon>
        <taxon>Endopterygota</taxon>
        <taxon>Coleoptera</taxon>
        <taxon>Polyphaga</taxon>
        <taxon>Elateriformia</taxon>
        <taxon>Elateroidea</taxon>
        <taxon>Elateridae</taxon>
        <taxon>Agrypninae</taxon>
        <taxon>Pyrophorini</taxon>
        <taxon>Ignelater</taxon>
    </lineage>
</organism>
<dbReference type="InterPro" id="IPR038606">
    <property type="entry name" value="To_sf"/>
</dbReference>
<dbReference type="AlphaFoldDB" id="A0A8K0G7Y6"/>
<dbReference type="Gene3D" id="3.15.10.30">
    <property type="entry name" value="Haemolymph juvenile hormone binding protein"/>
    <property type="match status" value="1"/>
</dbReference>
<protein>
    <submittedName>
        <fullName evidence="1">Uncharacterized protein</fullName>
    </submittedName>
</protein>
<dbReference type="OrthoDB" id="6853364at2759"/>
<dbReference type="Pfam" id="PF06585">
    <property type="entry name" value="JHBP"/>
    <property type="match status" value="1"/>
</dbReference>
<name>A0A8K0G7Y6_IGNLU</name>
<sequence>MEYETISMSAHVEIEGHVAGIALRGKGFGRGAIGPSVNAIFEVKGNMRQQKGIEFYNTKNVKVNLSISHGSYYVEELFDNNELLVRMANEMLNANSVMVSEALIPFFERLAEMGVMRFMKTLTRIPYRELFPQSR</sequence>
<gene>
    <name evidence="1" type="ORF">ILUMI_16719</name>
</gene>
<dbReference type="Proteomes" id="UP000801492">
    <property type="component" value="Unassembled WGS sequence"/>
</dbReference>
<evidence type="ECO:0000313" key="2">
    <source>
        <dbReference type="Proteomes" id="UP000801492"/>
    </source>
</evidence>
<dbReference type="EMBL" id="VTPC01066656">
    <property type="protein sequence ID" value="KAF2889454.1"/>
    <property type="molecule type" value="Genomic_DNA"/>
</dbReference>
<dbReference type="InterPro" id="IPR010562">
    <property type="entry name" value="Haemolymph_juvenile_hormone-bd"/>
</dbReference>
<keyword evidence="2" id="KW-1185">Reference proteome</keyword>
<reference evidence="1" key="1">
    <citation type="submission" date="2019-08" db="EMBL/GenBank/DDBJ databases">
        <title>The genome of the North American firefly Photinus pyralis.</title>
        <authorList>
            <consortium name="Photinus pyralis genome working group"/>
            <person name="Fallon T.R."/>
            <person name="Sander Lower S.E."/>
            <person name="Weng J.-K."/>
        </authorList>
    </citation>
    <scope>NUCLEOTIDE SEQUENCE</scope>
    <source>
        <strain evidence="1">TRF0915ILg1</strain>
        <tissue evidence="1">Whole body</tissue>
    </source>
</reference>